<keyword evidence="6" id="KW-1185">Reference proteome</keyword>
<dbReference type="Pfam" id="PF12833">
    <property type="entry name" value="HTH_18"/>
    <property type="match status" value="1"/>
</dbReference>
<dbReference type="PROSITE" id="PS01124">
    <property type="entry name" value="HTH_ARAC_FAMILY_2"/>
    <property type="match status" value="1"/>
</dbReference>
<keyword evidence="1" id="KW-0805">Transcription regulation</keyword>
<sequence>MKKQNTHAHNENSKRMECSDYFFITPLGDCKEQSHLDTSLRKKEAYEILLVTKGFLVRESNPIQIQINPKELHVSLPGQMTALHPLSDIVDGFYCCFSPKFLDCIHIKNSLEYELSYINSFMHRYPVRLPAIAFERISFCFESLSKLYSEANVDYQLIRTYITAIIYEIRKILSESTLDPYPSKSFKISKQYHDLLIQNISEHQNLNFYASLLNITPNHLNKSVKQTTGRTANTILNEIRILESKVQLKYSDTPIGDIALNLGFNDASYFTKCFKNATGITPFEYRNT</sequence>
<comment type="caution">
    <text evidence="5">The sequence shown here is derived from an EMBL/GenBank/DDBJ whole genome shotgun (WGS) entry which is preliminary data.</text>
</comment>
<dbReference type="PROSITE" id="PS00041">
    <property type="entry name" value="HTH_ARAC_FAMILY_1"/>
    <property type="match status" value="1"/>
</dbReference>
<accession>A0A2V3PP66</accession>
<dbReference type="GO" id="GO:0003700">
    <property type="term" value="F:DNA-binding transcription factor activity"/>
    <property type="evidence" value="ECO:0007669"/>
    <property type="project" value="InterPro"/>
</dbReference>
<dbReference type="AlphaFoldDB" id="A0A2V3PP66"/>
<dbReference type="OrthoDB" id="1096411at2"/>
<evidence type="ECO:0000313" key="5">
    <source>
        <dbReference type="EMBL" id="PXV63034.1"/>
    </source>
</evidence>
<dbReference type="InterPro" id="IPR020449">
    <property type="entry name" value="Tscrpt_reg_AraC-type_HTH"/>
</dbReference>
<dbReference type="PRINTS" id="PR00032">
    <property type="entry name" value="HTHARAC"/>
</dbReference>
<gene>
    <name evidence="5" type="ORF">CLV62_11675</name>
</gene>
<dbReference type="EMBL" id="QICL01000016">
    <property type="protein sequence ID" value="PXV63034.1"/>
    <property type="molecule type" value="Genomic_DNA"/>
</dbReference>
<evidence type="ECO:0000313" key="6">
    <source>
        <dbReference type="Proteomes" id="UP000247973"/>
    </source>
</evidence>
<dbReference type="RefSeq" id="WP_146212740.1">
    <property type="nucleotide sequence ID" value="NZ_QICL01000016.1"/>
</dbReference>
<proteinExistence type="predicted"/>
<evidence type="ECO:0000259" key="4">
    <source>
        <dbReference type="PROSITE" id="PS01124"/>
    </source>
</evidence>
<dbReference type="InterPro" id="IPR018060">
    <property type="entry name" value="HTH_AraC"/>
</dbReference>
<dbReference type="PANTHER" id="PTHR43280:SF32">
    <property type="entry name" value="TRANSCRIPTIONAL REGULATORY PROTEIN"/>
    <property type="match status" value="1"/>
</dbReference>
<dbReference type="PANTHER" id="PTHR43280">
    <property type="entry name" value="ARAC-FAMILY TRANSCRIPTIONAL REGULATOR"/>
    <property type="match status" value="1"/>
</dbReference>
<dbReference type="SUPFAM" id="SSF46689">
    <property type="entry name" value="Homeodomain-like"/>
    <property type="match status" value="1"/>
</dbReference>
<evidence type="ECO:0000256" key="1">
    <source>
        <dbReference type="ARBA" id="ARBA00023015"/>
    </source>
</evidence>
<dbReference type="Gene3D" id="1.10.10.60">
    <property type="entry name" value="Homeodomain-like"/>
    <property type="match status" value="1"/>
</dbReference>
<evidence type="ECO:0000256" key="3">
    <source>
        <dbReference type="ARBA" id="ARBA00023163"/>
    </source>
</evidence>
<protein>
    <submittedName>
        <fullName evidence="5">AraC-like DNA-binding protein</fullName>
    </submittedName>
</protein>
<dbReference type="Proteomes" id="UP000247973">
    <property type="component" value="Unassembled WGS sequence"/>
</dbReference>
<evidence type="ECO:0000256" key="2">
    <source>
        <dbReference type="ARBA" id="ARBA00023125"/>
    </source>
</evidence>
<feature type="domain" description="HTH araC/xylS-type" evidence="4">
    <location>
        <begin position="190"/>
        <end position="288"/>
    </location>
</feature>
<reference evidence="5 6" key="1">
    <citation type="submission" date="2018-03" db="EMBL/GenBank/DDBJ databases">
        <title>Genomic Encyclopedia of Archaeal and Bacterial Type Strains, Phase II (KMG-II): from individual species to whole genera.</title>
        <authorList>
            <person name="Goeker M."/>
        </authorList>
    </citation>
    <scope>NUCLEOTIDE SEQUENCE [LARGE SCALE GENOMIC DNA]</scope>
    <source>
        <strain evidence="5 6">DSM 100214</strain>
    </source>
</reference>
<dbReference type="InterPro" id="IPR009057">
    <property type="entry name" value="Homeodomain-like_sf"/>
</dbReference>
<dbReference type="InterPro" id="IPR018062">
    <property type="entry name" value="HTH_AraC-typ_CS"/>
</dbReference>
<keyword evidence="2 5" id="KW-0238">DNA-binding</keyword>
<organism evidence="5 6">
    <name type="scientific">Dysgonomonas alginatilytica</name>
    <dbReference type="NCBI Taxonomy" id="1605892"/>
    <lineage>
        <taxon>Bacteria</taxon>
        <taxon>Pseudomonadati</taxon>
        <taxon>Bacteroidota</taxon>
        <taxon>Bacteroidia</taxon>
        <taxon>Bacteroidales</taxon>
        <taxon>Dysgonomonadaceae</taxon>
        <taxon>Dysgonomonas</taxon>
    </lineage>
</organism>
<name>A0A2V3PP66_9BACT</name>
<keyword evidence="3" id="KW-0804">Transcription</keyword>
<dbReference type="GO" id="GO:0043565">
    <property type="term" value="F:sequence-specific DNA binding"/>
    <property type="evidence" value="ECO:0007669"/>
    <property type="project" value="InterPro"/>
</dbReference>
<dbReference type="SMART" id="SM00342">
    <property type="entry name" value="HTH_ARAC"/>
    <property type="match status" value="1"/>
</dbReference>